<feature type="region of interest" description="Disordered" evidence="1">
    <location>
        <begin position="815"/>
        <end position="848"/>
    </location>
</feature>
<dbReference type="WBParaSite" id="Gr19_v10_g9122.t1">
    <property type="protein sequence ID" value="Gr19_v10_g9122.t1"/>
    <property type="gene ID" value="Gr19_v10_g9122"/>
</dbReference>
<keyword evidence="2" id="KW-1185">Reference proteome</keyword>
<evidence type="ECO:0000313" key="2">
    <source>
        <dbReference type="Proteomes" id="UP000887572"/>
    </source>
</evidence>
<feature type="region of interest" description="Disordered" evidence="1">
    <location>
        <begin position="439"/>
        <end position="467"/>
    </location>
</feature>
<sequence length="1041" mass="113927">MASVCAAAAAAASYCSASVASSPTIASAAGARSSSTTAVGKKPRRRHHHNHTNCCCWTAFDVHANVVQYVTIFEDEFVLCGSAVEPNVFAKSILASIKSFNTFRQKRSEWRIADLAAIFGYVCALIDQQFVAETGCLPPRIPTKAVIVVPTRCSLPYQLAVEEAAEAAGFTEAHLICRATALAISYRMMFLDEDDTQLIKLIDDVGTENERRREQAAASKKKKDELIVQLDDNDDDDGDDQQTADNCGWLDKFVAILYACEHCIELIIFDFQPHHLPTLISSKVLFVDNLHSQIDLINNFFCKHLTPLRDNLFKLLTAGEPKLIGLLSTNIKKHIASSCQIVAKSAIRPDTATIFGASLKAVHLMLGGKESADRSPLFLNRSMVPDFDYLDNDDGTNVDAVVDDQAKQKMEEIEAIDESFNKAFGLIEQKSPKPKLIEQYEEHEEEEEEEAEEARSFTYENDSPKLIDRKDTTANDAESEEEAFLAGILAGEQPPGAKKQLTDDEMQLLSDVIKFDRTFDAMPKAERQITTPDASAHAAQHAARVVQSCMQTERHDTASVLPGFTTAGHSTRCDGAGNSRTFAGTTRHHAAGMSRSFSEPTRHDAAAAVGQSFESSAQHAAARIPSVAAATTASHFAETSMHAAASGRSRACTDTAQRHVFAERRHSMDKFGGTECSDVPSSSAKLSTENVDSLEAGNKMKWEETDDDETEGEDDEIATLGDDRSEIVGEPDIPSATPSPQGAVEQSADDSKPVGVDDGGGAKPVLNSWGQRVGVEQWSPANYGRAQRHGRLAGDGRQKTGAEWHLKWSKTKTARSSSRATSTFVTSDDEASTAAGTGAGGFSNVERRRGAVPNVARKKLDSNAQSTQFSADDDDLLLSIFGPERPVAGGQFSEDIERQFYLQLPVCGEGPLSSVQVVGLPLHWIGNKFFQQEFKEWLRIRSGLRTNALINCFVSFSVTATTAFRVCRDGRFSICPYNGAHNGLIVYALLPTPEVAWHVCWACNQFEDDLINYWPNKYEPLKFKPTVTQANRQTFLEETYA</sequence>
<reference evidence="3" key="1">
    <citation type="submission" date="2022-11" db="UniProtKB">
        <authorList>
            <consortium name="WormBaseParasite"/>
        </authorList>
    </citation>
    <scope>IDENTIFICATION</scope>
</reference>
<dbReference type="AlphaFoldDB" id="A0A914IAV7"/>
<dbReference type="Gene3D" id="3.30.420.40">
    <property type="match status" value="1"/>
</dbReference>
<evidence type="ECO:0000313" key="3">
    <source>
        <dbReference type="WBParaSite" id="Gr19_v10_g9122.t1"/>
    </source>
</evidence>
<protein>
    <submittedName>
        <fullName evidence="3">Uncharacterized protein</fullName>
    </submittedName>
</protein>
<feature type="compositionally biased region" description="Polar residues" evidence="1">
    <location>
        <begin position="679"/>
        <end position="691"/>
    </location>
</feature>
<name>A0A914IAV7_GLORO</name>
<feature type="compositionally biased region" description="Acidic residues" evidence="1">
    <location>
        <begin position="441"/>
        <end position="452"/>
    </location>
</feature>
<evidence type="ECO:0000256" key="1">
    <source>
        <dbReference type="SAM" id="MobiDB-lite"/>
    </source>
</evidence>
<dbReference type="Proteomes" id="UP000887572">
    <property type="component" value="Unplaced"/>
</dbReference>
<accession>A0A914IAV7</accession>
<feature type="region of interest" description="Disordered" evidence="1">
    <location>
        <begin position="670"/>
        <end position="768"/>
    </location>
</feature>
<proteinExistence type="predicted"/>
<organism evidence="2 3">
    <name type="scientific">Globodera rostochiensis</name>
    <name type="common">Golden nematode worm</name>
    <name type="synonym">Heterodera rostochiensis</name>
    <dbReference type="NCBI Taxonomy" id="31243"/>
    <lineage>
        <taxon>Eukaryota</taxon>
        <taxon>Metazoa</taxon>
        <taxon>Ecdysozoa</taxon>
        <taxon>Nematoda</taxon>
        <taxon>Chromadorea</taxon>
        <taxon>Rhabditida</taxon>
        <taxon>Tylenchina</taxon>
        <taxon>Tylenchomorpha</taxon>
        <taxon>Tylenchoidea</taxon>
        <taxon>Heteroderidae</taxon>
        <taxon>Heteroderinae</taxon>
        <taxon>Globodera</taxon>
    </lineage>
</organism>
<feature type="compositionally biased region" description="Acidic residues" evidence="1">
    <location>
        <begin position="704"/>
        <end position="717"/>
    </location>
</feature>